<dbReference type="Pfam" id="PF22692">
    <property type="entry name" value="LlgE_F_G_D1"/>
    <property type="match status" value="1"/>
</dbReference>
<evidence type="ECO:0000256" key="9">
    <source>
        <dbReference type="SAM" id="MobiDB-lite"/>
    </source>
</evidence>
<dbReference type="Pfam" id="PF00460">
    <property type="entry name" value="Flg_bb_rod"/>
    <property type="match status" value="1"/>
</dbReference>
<evidence type="ECO:0000313" key="14">
    <source>
        <dbReference type="Proteomes" id="UP000002363"/>
    </source>
</evidence>
<keyword evidence="13" id="KW-0969">Cilium</keyword>
<dbReference type="NCBIfam" id="TIGR02488">
    <property type="entry name" value="flgG_G_neg"/>
    <property type="match status" value="1"/>
</dbReference>
<comment type="similarity">
    <text evidence="2 8">Belongs to the flagella basal body rod proteins family.</text>
</comment>
<dbReference type="InterPro" id="IPR019776">
    <property type="entry name" value="Flagellar_basal_body_rod_CS"/>
</dbReference>
<feature type="domain" description="Flagellar basal-body/hook protein C-terminal" evidence="11">
    <location>
        <begin position="215"/>
        <end position="260"/>
    </location>
</feature>
<feature type="domain" description="Flagellar basal body rod protein N-terminal" evidence="10">
    <location>
        <begin position="7"/>
        <end position="35"/>
    </location>
</feature>
<dbReference type="Proteomes" id="UP000002363">
    <property type="component" value="Chromosome"/>
</dbReference>
<dbReference type="AlphaFoldDB" id="A0A0H3CNN9"/>
<evidence type="ECO:0000256" key="2">
    <source>
        <dbReference type="ARBA" id="ARBA00009677"/>
    </source>
</evidence>
<dbReference type="GeneID" id="93246289"/>
<dbReference type="EMBL" id="CP001918">
    <property type="protein sequence ID" value="ADF62806.1"/>
    <property type="molecule type" value="Genomic_DNA"/>
</dbReference>
<evidence type="ECO:0000259" key="11">
    <source>
        <dbReference type="Pfam" id="PF06429"/>
    </source>
</evidence>
<keyword evidence="13" id="KW-0282">Flagellum</keyword>
<evidence type="ECO:0000256" key="7">
    <source>
        <dbReference type="NCBIfam" id="TIGR02488"/>
    </source>
</evidence>
<dbReference type="KEGG" id="enc:ECL_03272"/>
<organism evidence="13 14">
    <name type="scientific">Enterobacter cloacae subsp. cloacae (strain ATCC 13047 / DSM 30054 / NBRC 13535 / NCTC 10005 / WDCM 00083 / NCDC 279-56)</name>
    <dbReference type="NCBI Taxonomy" id="716541"/>
    <lineage>
        <taxon>Bacteria</taxon>
        <taxon>Pseudomonadati</taxon>
        <taxon>Pseudomonadota</taxon>
        <taxon>Gammaproteobacteria</taxon>
        <taxon>Enterobacterales</taxon>
        <taxon>Enterobacteriaceae</taxon>
        <taxon>Enterobacter</taxon>
        <taxon>Enterobacter cloacae complex</taxon>
    </lineage>
</organism>
<dbReference type="GO" id="GO:0009426">
    <property type="term" value="C:bacterial-type flagellum basal body, distal rod"/>
    <property type="evidence" value="ECO:0007669"/>
    <property type="project" value="UniProtKB-UniRule"/>
</dbReference>
<evidence type="ECO:0000256" key="3">
    <source>
        <dbReference type="ARBA" id="ARBA00017948"/>
    </source>
</evidence>
<dbReference type="EnsemblBacteria" id="ADF62806">
    <property type="protein sequence ID" value="ADF62806"/>
    <property type="gene ID" value="ECL_03272"/>
</dbReference>
<evidence type="ECO:0000313" key="13">
    <source>
        <dbReference type="EMBL" id="ADF62806.1"/>
    </source>
</evidence>
<dbReference type="PANTHER" id="PTHR30435:SF19">
    <property type="entry name" value="FLAGELLAR BASAL-BODY ROD PROTEIN FLGG"/>
    <property type="match status" value="1"/>
</dbReference>
<evidence type="ECO:0000256" key="5">
    <source>
        <dbReference type="ARBA" id="ARBA00025933"/>
    </source>
</evidence>
<protein>
    <recommendedName>
        <fullName evidence="3 7">Flagellar basal-body rod protein FlgG</fullName>
    </recommendedName>
    <alternativeName>
        <fullName evidence="6 8">Distal rod protein</fullName>
    </alternativeName>
</protein>
<dbReference type="PATRIC" id="fig|716541.4.peg.3435"/>
<dbReference type="HOGENOM" id="CLU_013687_0_1_6"/>
<dbReference type="NCBIfam" id="TIGR03506">
    <property type="entry name" value="FlgEFG_subfam"/>
    <property type="match status" value="2"/>
</dbReference>
<dbReference type="RefSeq" id="WP_013097778.1">
    <property type="nucleotide sequence ID" value="NC_014121.1"/>
</dbReference>
<feature type="domain" description="Flagellar hook protein FlgE/F/G-like D1" evidence="12">
    <location>
        <begin position="96"/>
        <end position="159"/>
    </location>
</feature>
<dbReference type="InterPro" id="IPR010930">
    <property type="entry name" value="Flg_bb/hook_C_dom"/>
</dbReference>
<evidence type="ECO:0000259" key="10">
    <source>
        <dbReference type="Pfam" id="PF00460"/>
    </source>
</evidence>
<dbReference type="GO" id="GO:0071978">
    <property type="term" value="P:bacterial-type flagellum-dependent swarming motility"/>
    <property type="evidence" value="ECO:0007669"/>
    <property type="project" value="TreeGrafter"/>
</dbReference>
<reference evidence="13 14" key="1">
    <citation type="journal article" date="2010" name="J. Bacteriol.">
        <title>Complete genome sequence of Enterobacter cloacae subsp. cloacae type strain ATCC 13047.</title>
        <authorList>
            <person name="Ren Y."/>
            <person name="Ren Y."/>
            <person name="Zhou Z."/>
            <person name="Guo X."/>
            <person name="Li Y."/>
            <person name="Feng L."/>
            <person name="Wang L."/>
        </authorList>
    </citation>
    <scope>NUCLEOTIDE SEQUENCE [LARGE SCALE GENOMIC DNA]</scope>
    <source>
        <strain evidence="14">ATCC 13047 / DSM 30054 / NBRC 13535 / NCTC 10005 / WDCM 00083 / NCDC 279-56</strain>
    </source>
</reference>
<dbReference type="SUPFAM" id="SSF117143">
    <property type="entry name" value="Flagellar hook protein flgE"/>
    <property type="match status" value="1"/>
</dbReference>
<dbReference type="InterPro" id="IPR012834">
    <property type="entry name" value="FlgG_G_neg"/>
</dbReference>
<dbReference type="STRING" id="716541.ECL_03272"/>
<dbReference type="InterPro" id="IPR053967">
    <property type="entry name" value="LlgE_F_G-like_D1"/>
</dbReference>
<dbReference type="InterPro" id="IPR001444">
    <property type="entry name" value="Flag_bb_rod_N"/>
</dbReference>
<dbReference type="InterPro" id="IPR020013">
    <property type="entry name" value="Flagellar_FlgE/F/G"/>
</dbReference>
<evidence type="ECO:0000256" key="1">
    <source>
        <dbReference type="ARBA" id="ARBA00004117"/>
    </source>
</evidence>
<dbReference type="PROSITE" id="PS00588">
    <property type="entry name" value="FLAGELLA_BB_ROD"/>
    <property type="match status" value="1"/>
</dbReference>
<evidence type="ECO:0000259" key="12">
    <source>
        <dbReference type="Pfam" id="PF22692"/>
    </source>
</evidence>
<dbReference type="InterPro" id="IPR037925">
    <property type="entry name" value="FlgE/F/G-like"/>
</dbReference>
<keyword evidence="14" id="KW-1185">Reference proteome</keyword>
<comment type="subcellular location">
    <subcellularLocation>
        <location evidence="1 8">Bacterial flagellum basal body</location>
    </subcellularLocation>
</comment>
<evidence type="ECO:0000256" key="6">
    <source>
        <dbReference type="ARBA" id="ARBA00032912"/>
    </source>
</evidence>
<keyword evidence="4 8" id="KW-0975">Bacterial flagellum</keyword>
<gene>
    <name evidence="13" type="primary">flgG</name>
    <name evidence="13" type="ordered locus">ECL_03272</name>
</gene>
<dbReference type="eggNOG" id="COG4786">
    <property type="taxonomic scope" value="Bacteria"/>
</dbReference>
<comment type="subunit">
    <text evidence="5 8">The basal body constitutes a major portion of the flagellar organelle and consists of four rings (L,P,S, and M) mounted on a central rod. The rod consists of about 26 subunits of FlgG in the distal portion, and FlgB, FlgC and FlgF are thought to build up the proximal portion of the rod with about 6 subunits each.</text>
</comment>
<proteinExistence type="inferred from homology"/>
<accession>A0A0H3CNN9</accession>
<dbReference type="PANTHER" id="PTHR30435">
    <property type="entry name" value="FLAGELLAR PROTEIN"/>
    <property type="match status" value="1"/>
</dbReference>
<name>A0A0H3CNN9_ENTCC</name>
<sequence>MIRSLWIAKTGLEAQQLNMDVISNNLANVNTNGFKRQRAVFQDLLYQNMRQPGAQSTEQNTLPSGLQLGTGVRPVSTQRVHTQGGMNQTGDEYDVAIEGEGFFQVQMPDGSTAYTRDGHFSKSPDGQLVNAEGYPIQPGIVIPQDATKLNIGSDGIVSVKVPGQAEEQQIGQLTLTTFVNNAGLESIGGNLYKETQSSGAPNELNPGMESAGTLKQSYVEISNVNVAEELVTMIQVQRAYEINSKAVSASDQMLQRLSQL</sequence>
<feature type="compositionally biased region" description="Polar residues" evidence="9">
    <location>
        <begin position="52"/>
        <end position="64"/>
    </location>
</feature>
<keyword evidence="13" id="KW-0966">Cell projection</keyword>
<feature type="region of interest" description="Disordered" evidence="9">
    <location>
        <begin position="52"/>
        <end position="72"/>
    </location>
</feature>
<dbReference type="OrthoDB" id="9804559at2"/>
<evidence type="ECO:0000256" key="4">
    <source>
        <dbReference type="ARBA" id="ARBA00023143"/>
    </source>
</evidence>
<evidence type="ECO:0000256" key="8">
    <source>
        <dbReference type="RuleBase" id="RU362116"/>
    </source>
</evidence>
<dbReference type="Pfam" id="PF06429">
    <property type="entry name" value="Flg_bbr_C"/>
    <property type="match status" value="1"/>
</dbReference>